<dbReference type="AlphaFoldDB" id="A0A6M3LER0"/>
<accession>A0A6M3LER0</accession>
<name>A0A6M3LER0_9ZZZZ</name>
<gene>
    <name evidence="1" type="ORF">MM415B04174_0008</name>
</gene>
<dbReference type="EMBL" id="MT143163">
    <property type="protein sequence ID" value="QJA93616.1"/>
    <property type="molecule type" value="Genomic_DNA"/>
</dbReference>
<protein>
    <submittedName>
        <fullName evidence="1">Uncharacterized protein</fullName>
    </submittedName>
</protein>
<proteinExistence type="predicted"/>
<organism evidence="1">
    <name type="scientific">viral metagenome</name>
    <dbReference type="NCBI Taxonomy" id="1070528"/>
    <lineage>
        <taxon>unclassified sequences</taxon>
        <taxon>metagenomes</taxon>
        <taxon>organismal metagenomes</taxon>
    </lineage>
</organism>
<evidence type="ECO:0000313" key="1">
    <source>
        <dbReference type="EMBL" id="QJA93616.1"/>
    </source>
</evidence>
<reference evidence="1" key="1">
    <citation type="submission" date="2020-03" db="EMBL/GenBank/DDBJ databases">
        <title>The deep terrestrial virosphere.</title>
        <authorList>
            <person name="Holmfeldt K."/>
            <person name="Nilsson E."/>
            <person name="Simone D."/>
            <person name="Lopez-Fernandez M."/>
            <person name="Wu X."/>
            <person name="de Brujin I."/>
            <person name="Lundin D."/>
            <person name="Andersson A."/>
            <person name="Bertilsson S."/>
            <person name="Dopson M."/>
        </authorList>
    </citation>
    <scope>NUCLEOTIDE SEQUENCE</scope>
    <source>
        <strain evidence="1">MM415B04174</strain>
    </source>
</reference>
<sequence>MAQLPVNLEIDRLMNLIRGFGWEIEKKEETAELITVTIKKKIVTE</sequence>